<evidence type="ECO:0000256" key="2">
    <source>
        <dbReference type="ARBA" id="ARBA00022454"/>
    </source>
</evidence>
<keyword evidence="6" id="KW-0479">Metal-binding</keyword>
<evidence type="ECO:0000313" key="10">
    <source>
        <dbReference type="EMBL" id="EFO99548.1"/>
    </source>
</evidence>
<evidence type="ECO:0000256" key="7">
    <source>
        <dbReference type="ARBA" id="ARBA00022833"/>
    </source>
</evidence>
<keyword evidence="5" id="KW-0949">S-adenosyl-L-methionine</keyword>
<dbReference type="InterPro" id="IPR001214">
    <property type="entry name" value="SET_dom"/>
</dbReference>
<dbReference type="PANTHER" id="PTHR46223">
    <property type="entry name" value="HISTONE-LYSINE N-METHYLTRANSFERASE SUV39H"/>
    <property type="match status" value="1"/>
</dbReference>
<feature type="compositionally biased region" description="Basic residues" evidence="8">
    <location>
        <begin position="1"/>
        <end position="12"/>
    </location>
</feature>
<dbReference type="InParanoid" id="E3MEE7"/>
<dbReference type="GO" id="GO:0008168">
    <property type="term" value="F:methyltransferase activity"/>
    <property type="evidence" value="ECO:0007669"/>
    <property type="project" value="UniProtKB-KW"/>
</dbReference>
<keyword evidence="3" id="KW-0489">Methyltransferase</keyword>
<dbReference type="Gene3D" id="2.170.270.10">
    <property type="entry name" value="SET domain"/>
    <property type="match status" value="1"/>
</dbReference>
<evidence type="ECO:0000256" key="3">
    <source>
        <dbReference type="ARBA" id="ARBA00022603"/>
    </source>
</evidence>
<evidence type="ECO:0000256" key="1">
    <source>
        <dbReference type="ARBA" id="ARBA00004286"/>
    </source>
</evidence>
<reference evidence="10" key="1">
    <citation type="submission" date="2007-07" db="EMBL/GenBank/DDBJ databases">
        <title>PCAP assembly of the Caenorhabditis remanei genome.</title>
        <authorList>
            <consortium name="The Caenorhabditis remanei Sequencing Consortium"/>
            <person name="Wilson R.K."/>
        </authorList>
    </citation>
    <scope>NUCLEOTIDE SEQUENCE [LARGE SCALE GENOMIC DNA]</scope>
    <source>
        <strain evidence="10">PB4641</strain>
    </source>
</reference>
<dbReference type="GO" id="GO:0046872">
    <property type="term" value="F:metal ion binding"/>
    <property type="evidence" value="ECO:0007669"/>
    <property type="project" value="UniProtKB-KW"/>
</dbReference>
<dbReference type="HOGENOM" id="CLU_018364_0_0_1"/>
<evidence type="ECO:0000256" key="5">
    <source>
        <dbReference type="ARBA" id="ARBA00022691"/>
    </source>
</evidence>
<proteinExistence type="predicted"/>
<dbReference type="PROSITE" id="PS50280">
    <property type="entry name" value="SET"/>
    <property type="match status" value="1"/>
</dbReference>
<dbReference type="SMART" id="SM00317">
    <property type="entry name" value="SET"/>
    <property type="match status" value="1"/>
</dbReference>
<feature type="compositionally biased region" description="Low complexity" evidence="8">
    <location>
        <begin position="245"/>
        <end position="256"/>
    </location>
</feature>
<evidence type="ECO:0000256" key="8">
    <source>
        <dbReference type="SAM" id="MobiDB-lite"/>
    </source>
</evidence>
<feature type="compositionally biased region" description="Polar residues" evidence="8">
    <location>
        <begin position="111"/>
        <end position="122"/>
    </location>
</feature>
<dbReference type="OrthoDB" id="5846691at2759"/>
<accession>E3MEE7</accession>
<sequence>MAPKAQLRRKLQGYRVAPDSDSEDAGYSLRGRQRNQAGRFISKRARLNSQHDSDMEIDDAGPSQRANRQRAARLRMSRHRLRLASSSESESEEPGPSQRICPRHAPPVRVTCSQTQSPSPSDLNAPGPSQRICPRDAPPLRVTRSQTQSPSPSDLDAPGPSQRICLRDAALRRVTRSQTQSPPASDADEPGPRQRHRQRHAAPMRVTRSQTQSPPPSDLDAPGPSQRFRQRNAPPMRVTRSQTQSPPESDSESGPSQRPNKRSRVTVMKVDSDDEKENRRVTRRLAQAQRQHVIPQQPPNPSDSEEDIDINALLAQIAENHFDNGTDEAMVARDETVDEINAQFAKMTIATVVDPAPSRKRGMHVAKVQVLKKFQCKIPNGCIEANKGQQFGSWHRDAALEYPGIPTRKFCEKDMNKYGKTEKNWSIQTIFSVRDPTARNQFWLYYVGWSCKTMWLQKLSDFASSASEMVEHMKIRNTFLAKLKRSLKTPELKKLVDREKCMDETIKSNPDHIFWLYQDMSFFHTKIQQNEGLGLISYMCLREKMKLPPKFAYTTVNVMKPDIYQICVKNSANRRFTSMRVGVNDRQFTACEKPSTCKCNMKFEQLFASYTDSDGVVIRRKNRQPNKDGLLNLDDFEYEEERIVIECSDACGCSYKCPRRQLQRGQQKYLVVFDEGDRGFGVRAAEFIKQGEFIMEYVGEILALKEGDHRNRDVSYDVKLTVFDNNLVISSALLGNVARFLGHACKPNAIFVEAYSRKCETDPLFPRIGAFATSDINIGEEITISYFHPSQLLGTTGIKCSCRETCPNYLPTADSVE</sequence>
<dbReference type="OMA" id="PSQRICP"/>
<organism evidence="11">
    <name type="scientific">Caenorhabditis remanei</name>
    <name type="common">Caenorhabditis vulgaris</name>
    <dbReference type="NCBI Taxonomy" id="31234"/>
    <lineage>
        <taxon>Eukaryota</taxon>
        <taxon>Metazoa</taxon>
        <taxon>Ecdysozoa</taxon>
        <taxon>Nematoda</taxon>
        <taxon>Chromadorea</taxon>
        <taxon>Rhabditida</taxon>
        <taxon>Rhabditina</taxon>
        <taxon>Rhabditomorpha</taxon>
        <taxon>Rhabditoidea</taxon>
        <taxon>Rhabditidae</taxon>
        <taxon>Peloderinae</taxon>
        <taxon>Caenorhabditis</taxon>
    </lineage>
</organism>
<keyword evidence="11" id="KW-1185">Reference proteome</keyword>
<dbReference type="GO" id="GO:0005694">
    <property type="term" value="C:chromosome"/>
    <property type="evidence" value="ECO:0007669"/>
    <property type="project" value="UniProtKB-SubCell"/>
</dbReference>
<feature type="compositionally biased region" description="Basic residues" evidence="8">
    <location>
        <begin position="193"/>
        <end position="202"/>
    </location>
</feature>
<feature type="compositionally biased region" description="Polar residues" evidence="8">
    <location>
        <begin position="143"/>
        <end position="152"/>
    </location>
</feature>
<keyword evidence="2" id="KW-0158">Chromosome</keyword>
<gene>
    <name evidence="10" type="ORF">CRE_22384</name>
</gene>
<dbReference type="InterPro" id="IPR046341">
    <property type="entry name" value="SET_dom_sf"/>
</dbReference>
<dbReference type="Pfam" id="PF00856">
    <property type="entry name" value="SET"/>
    <property type="match status" value="1"/>
</dbReference>
<comment type="subcellular location">
    <subcellularLocation>
        <location evidence="1">Chromosome</location>
    </subcellularLocation>
</comment>
<evidence type="ECO:0000256" key="6">
    <source>
        <dbReference type="ARBA" id="ARBA00022723"/>
    </source>
</evidence>
<dbReference type="PANTHER" id="PTHR46223:SF3">
    <property type="entry name" value="HISTONE-LYSINE N-METHYLTRANSFERASE SET-23"/>
    <property type="match status" value="1"/>
</dbReference>
<dbReference type="eggNOG" id="KOG1082">
    <property type="taxonomic scope" value="Eukaryota"/>
</dbReference>
<dbReference type="GO" id="GO:0032259">
    <property type="term" value="P:methylation"/>
    <property type="evidence" value="ECO:0007669"/>
    <property type="project" value="UniProtKB-KW"/>
</dbReference>
<feature type="region of interest" description="Disordered" evidence="8">
    <location>
        <begin position="1"/>
        <end position="306"/>
    </location>
</feature>
<dbReference type="InterPro" id="IPR050973">
    <property type="entry name" value="H3K9_Histone-Lys_N-MTase"/>
</dbReference>
<dbReference type="AlphaFoldDB" id="E3MEE7"/>
<name>E3MEE7_CAERE</name>
<feature type="compositionally biased region" description="Basic residues" evidence="8">
    <location>
        <begin position="67"/>
        <end position="82"/>
    </location>
</feature>
<dbReference type="STRING" id="31234.E3MEE7"/>
<protein>
    <recommendedName>
        <fullName evidence="9">SET domain-containing protein</fullName>
    </recommendedName>
</protein>
<feature type="domain" description="SET" evidence="9">
    <location>
        <begin position="668"/>
        <end position="787"/>
    </location>
</feature>
<dbReference type="SUPFAM" id="SSF82199">
    <property type="entry name" value="SET domain"/>
    <property type="match status" value="1"/>
</dbReference>
<evidence type="ECO:0000313" key="11">
    <source>
        <dbReference type="Proteomes" id="UP000008281"/>
    </source>
</evidence>
<dbReference type="Proteomes" id="UP000008281">
    <property type="component" value="Unassembled WGS sequence"/>
</dbReference>
<keyword evidence="4" id="KW-0808">Transferase</keyword>
<keyword evidence="7" id="KW-0862">Zinc</keyword>
<dbReference type="EMBL" id="DS268438">
    <property type="protein sequence ID" value="EFO99548.1"/>
    <property type="molecule type" value="Genomic_DNA"/>
</dbReference>
<evidence type="ECO:0000256" key="4">
    <source>
        <dbReference type="ARBA" id="ARBA00022679"/>
    </source>
</evidence>
<evidence type="ECO:0000259" key="9">
    <source>
        <dbReference type="PROSITE" id="PS50280"/>
    </source>
</evidence>